<protein>
    <submittedName>
        <fullName evidence="1 2">Uncharacterized protein</fullName>
    </submittedName>
</protein>
<dbReference type="EMBL" id="DS232398">
    <property type="protein sequence ID" value="EDS41136.1"/>
    <property type="molecule type" value="Genomic_DNA"/>
</dbReference>
<reference evidence="2" key="2">
    <citation type="submission" date="2021-02" db="UniProtKB">
        <authorList>
            <consortium name="EnsemblMetazoa"/>
        </authorList>
    </citation>
    <scope>IDENTIFICATION</scope>
    <source>
        <strain evidence="2">JHB</strain>
    </source>
</reference>
<proteinExistence type="predicted"/>
<sequence>MDSLRIHTFYLDIRGIKKLKLENVYDFIADKLLLTEAEVAAIQPDLAESKVYVECHSLEKAEEVVRRFDGSQELVNNGEVHKIKLQMEDGATELEEDLWRRSETTIHQMQHEGQQLTEPAQIVEHVQQHFGRLFAREEIDQHTNFVPERRITNSRINDQLMDEIGEQEILTAIRASAPNKSPGRDGLTREFYLKMWPTIRIEITAILNEMKNGRMREDCTEGVTRAWVNNKGNAE</sequence>
<evidence type="ECO:0000313" key="1">
    <source>
        <dbReference type="EMBL" id="EDS41136.1"/>
    </source>
</evidence>
<keyword evidence="3" id="KW-1185">Reference proteome</keyword>
<dbReference type="KEGG" id="cqu:CpipJ_CPIJ015019"/>
<dbReference type="EnsemblMetazoa" id="CPIJ015019-RA">
    <property type="protein sequence ID" value="CPIJ015019-PA"/>
    <property type="gene ID" value="CPIJ015019"/>
</dbReference>
<accession>B0X605</accession>
<dbReference type="Proteomes" id="UP000002320">
    <property type="component" value="Unassembled WGS sequence"/>
</dbReference>
<gene>
    <name evidence="2" type="primary">6048107</name>
    <name evidence="1" type="ORF">CpipJ_CPIJ015019</name>
</gene>
<name>B0X605_CULQU</name>
<evidence type="ECO:0000313" key="2">
    <source>
        <dbReference type="EnsemblMetazoa" id="CPIJ015019-PA"/>
    </source>
</evidence>
<evidence type="ECO:0000313" key="3">
    <source>
        <dbReference type="Proteomes" id="UP000002320"/>
    </source>
</evidence>
<dbReference type="AlphaFoldDB" id="B0X605"/>
<dbReference type="InParanoid" id="B0X605"/>
<organism>
    <name type="scientific">Culex quinquefasciatus</name>
    <name type="common">Southern house mosquito</name>
    <name type="synonym">Culex pungens</name>
    <dbReference type="NCBI Taxonomy" id="7176"/>
    <lineage>
        <taxon>Eukaryota</taxon>
        <taxon>Metazoa</taxon>
        <taxon>Ecdysozoa</taxon>
        <taxon>Arthropoda</taxon>
        <taxon>Hexapoda</taxon>
        <taxon>Insecta</taxon>
        <taxon>Pterygota</taxon>
        <taxon>Neoptera</taxon>
        <taxon>Endopterygota</taxon>
        <taxon>Diptera</taxon>
        <taxon>Nematocera</taxon>
        <taxon>Culicoidea</taxon>
        <taxon>Culicidae</taxon>
        <taxon>Culicinae</taxon>
        <taxon>Culicini</taxon>
        <taxon>Culex</taxon>
        <taxon>Culex</taxon>
    </lineage>
</organism>
<dbReference type="HOGENOM" id="CLU_1181227_0_0_1"/>
<reference evidence="1" key="1">
    <citation type="submission" date="2007-03" db="EMBL/GenBank/DDBJ databases">
        <title>Annotation of Culex pipiens quinquefasciatus.</title>
        <authorList>
            <consortium name="The Broad Institute Genome Sequencing Platform"/>
            <person name="Atkinson P.W."/>
            <person name="Hemingway J."/>
            <person name="Christensen B.M."/>
            <person name="Higgs S."/>
            <person name="Kodira C."/>
            <person name="Hannick L."/>
            <person name="Megy K."/>
            <person name="O'Leary S."/>
            <person name="Pearson M."/>
            <person name="Haas B.J."/>
            <person name="Mauceli E."/>
            <person name="Wortman J.R."/>
            <person name="Lee N.H."/>
            <person name="Guigo R."/>
            <person name="Stanke M."/>
            <person name="Alvarado L."/>
            <person name="Amedeo P."/>
            <person name="Antoine C.H."/>
            <person name="Arensburger P."/>
            <person name="Bidwell S.L."/>
            <person name="Crawford M."/>
            <person name="Camaro F."/>
            <person name="Devon K."/>
            <person name="Engels R."/>
            <person name="Hammond M."/>
            <person name="Howarth C."/>
            <person name="Koehrsen M."/>
            <person name="Lawson D."/>
            <person name="Montgomery P."/>
            <person name="Nene V."/>
            <person name="Nusbaum C."/>
            <person name="Puiu D."/>
            <person name="Romero-Severson J."/>
            <person name="Severson D.W."/>
            <person name="Shumway M."/>
            <person name="Sisk P."/>
            <person name="Stolte C."/>
            <person name="Zeng Q."/>
            <person name="Eisenstadt E."/>
            <person name="Fraser-Liggett C."/>
            <person name="Strausberg R."/>
            <person name="Galagan J."/>
            <person name="Birren B."/>
            <person name="Collins F.H."/>
        </authorList>
    </citation>
    <scope>NUCLEOTIDE SEQUENCE [LARGE SCALE GENOMIC DNA]</scope>
    <source>
        <strain evidence="1">JHB</strain>
    </source>
</reference>
<dbReference type="VEuPathDB" id="VectorBase:CPIJ015019"/>